<comment type="similarity">
    <text evidence="1">Belongs to the HipA Ser/Thr kinase family.</text>
</comment>
<dbReference type="GO" id="GO:0005829">
    <property type="term" value="C:cytosol"/>
    <property type="evidence" value="ECO:0007669"/>
    <property type="project" value="TreeGrafter"/>
</dbReference>
<protein>
    <submittedName>
        <fullName evidence="6">Type II toxin-antitoxin system HipA family toxin</fullName>
    </submittedName>
</protein>
<proteinExistence type="inferred from homology"/>
<dbReference type="Pfam" id="PF07804">
    <property type="entry name" value="HipA_C"/>
    <property type="match status" value="1"/>
</dbReference>
<dbReference type="Proteomes" id="UP000502331">
    <property type="component" value="Chromosome"/>
</dbReference>
<dbReference type="PANTHER" id="PTHR37419">
    <property type="entry name" value="SERINE/THREONINE-PROTEIN KINASE TOXIN HIPA"/>
    <property type="match status" value="1"/>
</dbReference>
<dbReference type="InterPro" id="IPR017508">
    <property type="entry name" value="HipA_N1"/>
</dbReference>
<dbReference type="GO" id="GO:0004674">
    <property type="term" value="F:protein serine/threonine kinase activity"/>
    <property type="evidence" value="ECO:0007669"/>
    <property type="project" value="TreeGrafter"/>
</dbReference>
<accession>A0A6H0SI28</accession>
<evidence type="ECO:0000256" key="3">
    <source>
        <dbReference type="ARBA" id="ARBA00022777"/>
    </source>
</evidence>
<keyword evidence="7" id="KW-1185">Reference proteome</keyword>
<feature type="domain" description="HipA N-terminal subdomain 1" evidence="5">
    <location>
        <begin position="2"/>
        <end position="56"/>
    </location>
</feature>
<evidence type="ECO:0000313" key="6">
    <source>
        <dbReference type="EMBL" id="QIV86796.1"/>
    </source>
</evidence>
<evidence type="ECO:0000256" key="1">
    <source>
        <dbReference type="ARBA" id="ARBA00010164"/>
    </source>
</evidence>
<name>A0A6H0SI28_9MICC</name>
<dbReference type="Pfam" id="PF13657">
    <property type="entry name" value="Couple_hipA"/>
    <property type="match status" value="1"/>
</dbReference>
<gene>
    <name evidence="6" type="ORF">D3791_06370</name>
</gene>
<evidence type="ECO:0000259" key="4">
    <source>
        <dbReference type="Pfam" id="PF07804"/>
    </source>
</evidence>
<keyword evidence="3" id="KW-0418">Kinase</keyword>
<evidence type="ECO:0000256" key="2">
    <source>
        <dbReference type="ARBA" id="ARBA00022679"/>
    </source>
</evidence>
<dbReference type="PANTHER" id="PTHR37419:SF1">
    <property type="entry name" value="SERINE_THREONINE-PROTEIN KINASE TOXIN HIPA"/>
    <property type="match status" value="1"/>
</dbReference>
<reference evidence="6 7" key="1">
    <citation type="submission" date="2018-09" db="EMBL/GenBank/DDBJ databases">
        <title>Glutamicibacter mishrai S5-52T (LMG 29155T = KCTC 39846T).</title>
        <authorList>
            <person name="Das S.K."/>
        </authorList>
    </citation>
    <scope>NUCLEOTIDE SEQUENCE [LARGE SCALE GENOMIC DNA]</scope>
    <source>
        <strain evidence="6 7">S5-52</strain>
    </source>
</reference>
<evidence type="ECO:0000313" key="7">
    <source>
        <dbReference type="Proteomes" id="UP000502331"/>
    </source>
</evidence>
<keyword evidence="2" id="KW-0808">Transferase</keyword>
<feature type="domain" description="HipA-like C-terminal" evidence="4">
    <location>
        <begin position="100"/>
        <end position="220"/>
    </location>
</feature>
<sequence>MRDEPYPWVQCRDFLDGLLPEGSVRSQLAARERIPVDNTFLMLKAYGRDCAGAVQVLSQRQLPEPFPQDIRWLDDEALHQAITKLPSAPLGTSIDQNVRVSLGGLQGKLLVVHQGEKFGVPLDGTPTTHILKPALLNEDGSEVWPSIAQLELFGLRLVEASVTSAQRNRLIAARAEMLTIHGRNAILVERFDRRVDEGRVIRIHQEDMCQALASRNKYQKTGVILPFL</sequence>
<dbReference type="NCBIfam" id="TIGR03071">
    <property type="entry name" value="couple_hipA"/>
    <property type="match status" value="1"/>
</dbReference>
<evidence type="ECO:0000259" key="5">
    <source>
        <dbReference type="Pfam" id="PF13657"/>
    </source>
</evidence>
<dbReference type="AlphaFoldDB" id="A0A6H0SI28"/>
<organism evidence="6 7">
    <name type="scientific">Glutamicibacter mishrai</name>
    <dbReference type="NCBI Taxonomy" id="1775880"/>
    <lineage>
        <taxon>Bacteria</taxon>
        <taxon>Bacillati</taxon>
        <taxon>Actinomycetota</taxon>
        <taxon>Actinomycetes</taxon>
        <taxon>Micrococcales</taxon>
        <taxon>Micrococcaceae</taxon>
        <taxon>Glutamicibacter</taxon>
    </lineage>
</organism>
<dbReference type="EMBL" id="CP032549">
    <property type="protein sequence ID" value="QIV86796.1"/>
    <property type="molecule type" value="Genomic_DNA"/>
</dbReference>
<dbReference type="InterPro" id="IPR012893">
    <property type="entry name" value="HipA-like_C"/>
</dbReference>
<dbReference type="InterPro" id="IPR052028">
    <property type="entry name" value="HipA_Ser/Thr_kinase"/>
</dbReference>